<organism evidence="12 13">
    <name type="scientific">Furfurilactobacillus milii</name>
    <dbReference type="NCBI Taxonomy" id="2888272"/>
    <lineage>
        <taxon>Bacteria</taxon>
        <taxon>Bacillati</taxon>
        <taxon>Bacillota</taxon>
        <taxon>Bacilli</taxon>
        <taxon>Lactobacillales</taxon>
        <taxon>Lactobacillaceae</taxon>
        <taxon>Furfurilactobacillus</taxon>
    </lineage>
</organism>
<dbReference type="SMART" id="SM00382">
    <property type="entry name" value="AAA"/>
    <property type="match status" value="1"/>
</dbReference>
<comment type="caution">
    <text evidence="12">The sequence shown here is derived from an EMBL/GenBank/DDBJ whole genome shotgun (WGS) entry which is preliminary data.</text>
</comment>
<dbReference type="Pfam" id="PF00005">
    <property type="entry name" value="ABC_tran"/>
    <property type="match status" value="1"/>
</dbReference>
<evidence type="ECO:0000256" key="6">
    <source>
        <dbReference type="ARBA" id="ARBA00022840"/>
    </source>
</evidence>
<keyword evidence="3" id="KW-0813">Transport</keyword>
<comment type="similarity">
    <text evidence="8">Belongs to the ABC transporter superfamily. HrtA family.</text>
</comment>
<dbReference type="InterPro" id="IPR003439">
    <property type="entry name" value="ABC_transporter-like_ATP-bd"/>
</dbReference>
<dbReference type="GO" id="GO:0016887">
    <property type="term" value="F:ATP hydrolysis activity"/>
    <property type="evidence" value="ECO:0007669"/>
    <property type="project" value="InterPro"/>
</dbReference>
<dbReference type="Proteomes" id="UP000449209">
    <property type="component" value="Unassembled WGS sequence"/>
</dbReference>
<dbReference type="GO" id="GO:0005886">
    <property type="term" value="C:plasma membrane"/>
    <property type="evidence" value="ECO:0007669"/>
    <property type="project" value="UniProtKB-SubCell"/>
</dbReference>
<keyword evidence="7" id="KW-0472">Membrane</keyword>
<evidence type="ECO:0000256" key="5">
    <source>
        <dbReference type="ARBA" id="ARBA00022741"/>
    </source>
</evidence>
<evidence type="ECO:0000256" key="7">
    <source>
        <dbReference type="ARBA" id="ARBA00023136"/>
    </source>
</evidence>
<dbReference type="CDD" id="cd03255">
    <property type="entry name" value="ABC_MJ0796_LolCDE_FtsE"/>
    <property type="match status" value="1"/>
</dbReference>
<dbReference type="EMBL" id="WEZQ01000006">
    <property type="protein sequence ID" value="MYV17017.1"/>
    <property type="molecule type" value="Genomic_DNA"/>
</dbReference>
<comment type="function">
    <text evidence="10">Part of the ABC transporter complex hrt involved in hemin import. Responsible for energy coupling to the transport system.</text>
</comment>
<dbReference type="PROSITE" id="PS00211">
    <property type="entry name" value="ABC_TRANSPORTER_1"/>
    <property type="match status" value="1"/>
</dbReference>
<dbReference type="InterPro" id="IPR017911">
    <property type="entry name" value="MacB-like_ATP-bd"/>
</dbReference>
<dbReference type="SUPFAM" id="SSF52540">
    <property type="entry name" value="P-loop containing nucleoside triphosphate hydrolases"/>
    <property type="match status" value="1"/>
</dbReference>
<evidence type="ECO:0000256" key="4">
    <source>
        <dbReference type="ARBA" id="ARBA00022475"/>
    </source>
</evidence>
<gene>
    <name evidence="12" type="ORF">GB993_05820</name>
</gene>
<comment type="subcellular location">
    <subcellularLocation>
        <location evidence="1">Cell membrane</location>
        <topology evidence="1">Peripheral membrane protein</topology>
    </subcellularLocation>
</comment>
<dbReference type="Gene3D" id="3.40.50.300">
    <property type="entry name" value="P-loop containing nucleotide triphosphate hydrolases"/>
    <property type="match status" value="1"/>
</dbReference>
<dbReference type="OrthoDB" id="9791546at2"/>
<dbReference type="PROSITE" id="PS50893">
    <property type="entry name" value="ABC_TRANSPORTER_2"/>
    <property type="match status" value="1"/>
</dbReference>
<dbReference type="PANTHER" id="PTHR24220:SF666">
    <property type="entry name" value="HEMIN IMPORT ATP-BINDING PROTEIN HRTA-RELATED"/>
    <property type="match status" value="1"/>
</dbReference>
<dbReference type="InterPro" id="IPR015854">
    <property type="entry name" value="ABC_transpr_LolD-like"/>
</dbReference>
<keyword evidence="6 12" id="KW-0067">ATP-binding</keyword>
<dbReference type="RefSeq" id="WP_161003452.1">
    <property type="nucleotide sequence ID" value="NZ_WEZQ01000006.1"/>
</dbReference>
<feature type="domain" description="ABC transporter" evidence="11">
    <location>
        <begin position="5"/>
        <end position="231"/>
    </location>
</feature>
<dbReference type="InterPro" id="IPR027417">
    <property type="entry name" value="P-loop_NTPase"/>
</dbReference>
<evidence type="ECO:0000256" key="8">
    <source>
        <dbReference type="ARBA" id="ARBA00024359"/>
    </source>
</evidence>
<evidence type="ECO:0000313" key="12">
    <source>
        <dbReference type="EMBL" id="MYV17017.1"/>
    </source>
</evidence>
<sequence>MANVMELVNVSKRFGSGHTAVNALSDVNFEIQQGQFVSIIGPSGSGKSTFLTIAAGLQTPTSGKVLLNGTDLATQTEKQRLQYRFDHVGFILQSSNLIPYLTVSEQFKLIDRLAHQKFQEKEMRQLLDRLDLKNLDDAYPNALSGGERQRVAIAKALYHEPDIILADEPTASLDSTRSFDVVDRLVSEAHDLNKAIIMVTHDERLITKSDVVYQIDDGKMQKLENQEAVESQN</sequence>
<name>A0A6N9I2J9_9LACO</name>
<dbReference type="PANTHER" id="PTHR24220">
    <property type="entry name" value="IMPORT ATP-BINDING PROTEIN"/>
    <property type="match status" value="1"/>
</dbReference>
<accession>A0A6N9I2J9</accession>
<dbReference type="GO" id="GO:0005524">
    <property type="term" value="F:ATP binding"/>
    <property type="evidence" value="ECO:0007669"/>
    <property type="project" value="UniProtKB-KW"/>
</dbReference>
<evidence type="ECO:0000256" key="9">
    <source>
        <dbReference type="ARBA" id="ARBA00024432"/>
    </source>
</evidence>
<dbReference type="InterPro" id="IPR017871">
    <property type="entry name" value="ABC_transporter-like_CS"/>
</dbReference>
<evidence type="ECO:0000256" key="2">
    <source>
        <dbReference type="ARBA" id="ARBA00011131"/>
    </source>
</evidence>
<evidence type="ECO:0000256" key="1">
    <source>
        <dbReference type="ARBA" id="ARBA00004202"/>
    </source>
</evidence>
<evidence type="ECO:0000256" key="3">
    <source>
        <dbReference type="ARBA" id="ARBA00022448"/>
    </source>
</evidence>
<evidence type="ECO:0000259" key="11">
    <source>
        <dbReference type="PROSITE" id="PS50893"/>
    </source>
</evidence>
<proteinExistence type="inferred from homology"/>
<dbReference type="InterPro" id="IPR003593">
    <property type="entry name" value="AAA+_ATPase"/>
</dbReference>
<dbReference type="AlphaFoldDB" id="A0A6N9I2J9"/>
<comment type="subunit">
    <text evidence="2">The complex is composed of two ATP-binding proteins (HrtA), two transmembrane proteins (HrtB) and a solute-binding protein.</text>
</comment>
<evidence type="ECO:0000313" key="13">
    <source>
        <dbReference type="Proteomes" id="UP000449209"/>
    </source>
</evidence>
<keyword evidence="4" id="KW-1003">Cell membrane</keyword>
<dbReference type="GO" id="GO:0022857">
    <property type="term" value="F:transmembrane transporter activity"/>
    <property type="evidence" value="ECO:0007669"/>
    <property type="project" value="TreeGrafter"/>
</dbReference>
<protein>
    <recommendedName>
        <fullName evidence="9">Putative hemin import ATP-binding protein HrtA</fullName>
    </recommendedName>
</protein>
<reference evidence="12 13" key="1">
    <citation type="journal article" date="2019" name="Appl. Environ. Microbiol.">
        <title>Genetic determinants of hydroxycinnamic acid metabolism in heterofermentative lactobacilli.</title>
        <authorList>
            <person name="Gaur G."/>
            <person name="Oh J.H."/>
            <person name="Filannino P."/>
            <person name="Gobbetti M."/>
            <person name="van Pijkeren J.P."/>
            <person name="Ganzle M.G."/>
        </authorList>
    </citation>
    <scope>NUCLEOTIDE SEQUENCE [LARGE SCALE GENOMIC DNA]</scope>
    <source>
        <strain evidence="12 13">C5</strain>
    </source>
</reference>
<keyword evidence="5" id="KW-0547">Nucleotide-binding</keyword>
<evidence type="ECO:0000256" key="10">
    <source>
        <dbReference type="ARBA" id="ARBA00024721"/>
    </source>
</evidence>